<dbReference type="InterPro" id="IPR038305">
    <property type="entry name" value="HeLo_sf"/>
</dbReference>
<evidence type="ECO:0000313" key="3">
    <source>
        <dbReference type="EMBL" id="KAK4655240.1"/>
    </source>
</evidence>
<dbReference type="GeneID" id="87903042"/>
<dbReference type="Pfam" id="PF11558">
    <property type="entry name" value="HET-s_218-289"/>
    <property type="match status" value="1"/>
</dbReference>
<dbReference type="InterPro" id="IPR029498">
    <property type="entry name" value="HeLo_dom"/>
</dbReference>
<dbReference type="Proteomes" id="UP001323405">
    <property type="component" value="Unassembled WGS sequence"/>
</dbReference>
<dbReference type="PANTHER" id="PTHR37542:SF3">
    <property type="entry name" value="PRION-INHIBITION AND PROPAGATION HELO DOMAIN-CONTAINING PROTEIN"/>
    <property type="match status" value="1"/>
</dbReference>
<evidence type="ECO:0000259" key="2">
    <source>
        <dbReference type="Pfam" id="PF14479"/>
    </source>
</evidence>
<dbReference type="EMBL" id="JAFFHA010000005">
    <property type="protein sequence ID" value="KAK4655240.1"/>
    <property type="molecule type" value="Genomic_DNA"/>
</dbReference>
<dbReference type="RefSeq" id="XP_062744215.1">
    <property type="nucleotide sequence ID" value="XM_062883447.1"/>
</dbReference>
<gene>
    <name evidence="3" type="ORF">QC762_0047940</name>
</gene>
<dbReference type="InterPro" id="IPR021084">
    <property type="entry name" value="Het-s_prion_dom"/>
</dbReference>
<protein>
    <recommendedName>
        <fullName evidence="5">Prion-inhibition and propagation HeLo domain-containing protein</fullName>
    </recommendedName>
</protein>
<evidence type="ECO:0000313" key="4">
    <source>
        <dbReference type="Proteomes" id="UP001323405"/>
    </source>
</evidence>
<name>A0ABR0GHK5_9PEZI</name>
<dbReference type="PANTHER" id="PTHR37542">
    <property type="entry name" value="HELO DOMAIN-CONTAINING PROTEIN-RELATED"/>
    <property type="match status" value="1"/>
</dbReference>
<comment type="caution">
    <text evidence="3">The sequence shown here is derived from an EMBL/GenBank/DDBJ whole genome shotgun (WGS) entry which is preliminary data.</text>
</comment>
<feature type="domain" description="Het-s prion-forming" evidence="1">
    <location>
        <begin position="218"/>
        <end position="282"/>
    </location>
</feature>
<sequence>MSEPFEIVAGALGVAGLFNNCVACFEYVQLGRHFGRDYERCQLRLDIAKARLSRWGEAVKINDDPRFHSSAPIDKSVQLAQSIVEEILLLFESAQKKSKRYELVADQQDRVVFEDKDMKPIGRALHRRLKDLVSRRQKQTSLAKKTAWALYDGKSLEKIVDQVAGFVDELEKAFPIEAVCHKLAEIEIEEVEDEASLTILKDAAEGIDAAMSDAAAQKIDAIVGRNSAKDIITEERARVQLGNVVTAAALHGEIRISDLTTNSVETVVGKGESRVLIGNEYGGKGFWDN</sequence>
<accession>A0ABR0GHK5</accession>
<keyword evidence="4" id="KW-1185">Reference proteome</keyword>
<dbReference type="Pfam" id="PF14479">
    <property type="entry name" value="HeLo"/>
    <property type="match status" value="1"/>
</dbReference>
<reference evidence="3 4" key="1">
    <citation type="journal article" date="2023" name="bioRxiv">
        <title>High-quality genome assemblies of four members of thePodospora anserinaspecies complex.</title>
        <authorList>
            <person name="Ament-Velasquez S.L."/>
            <person name="Vogan A.A."/>
            <person name="Wallerman O."/>
            <person name="Hartmann F."/>
            <person name="Gautier V."/>
            <person name="Silar P."/>
            <person name="Giraud T."/>
            <person name="Johannesson H."/>
        </authorList>
    </citation>
    <scope>NUCLEOTIDE SEQUENCE [LARGE SCALE GENOMIC DNA]</scope>
    <source>
        <strain evidence="3 4">CBS 415.72m</strain>
    </source>
</reference>
<feature type="domain" description="Prion-inhibition and propagation HeLo" evidence="2">
    <location>
        <begin position="7"/>
        <end position="199"/>
    </location>
</feature>
<evidence type="ECO:0008006" key="5">
    <source>
        <dbReference type="Google" id="ProtNLM"/>
    </source>
</evidence>
<evidence type="ECO:0000259" key="1">
    <source>
        <dbReference type="Pfam" id="PF11558"/>
    </source>
</evidence>
<organism evidence="3 4">
    <name type="scientific">Podospora pseudocomata</name>
    <dbReference type="NCBI Taxonomy" id="2093779"/>
    <lineage>
        <taxon>Eukaryota</taxon>
        <taxon>Fungi</taxon>
        <taxon>Dikarya</taxon>
        <taxon>Ascomycota</taxon>
        <taxon>Pezizomycotina</taxon>
        <taxon>Sordariomycetes</taxon>
        <taxon>Sordariomycetidae</taxon>
        <taxon>Sordariales</taxon>
        <taxon>Podosporaceae</taxon>
        <taxon>Podospora</taxon>
    </lineage>
</organism>
<proteinExistence type="predicted"/>
<dbReference type="Gene3D" id="1.20.120.1020">
    <property type="entry name" value="Prion-inhibition and propagation, HeLo domain"/>
    <property type="match status" value="1"/>
</dbReference>